<dbReference type="EMBL" id="JBBWWR010000007">
    <property type="protein sequence ID" value="KAK8963355.1"/>
    <property type="molecule type" value="Genomic_DNA"/>
</dbReference>
<dbReference type="Proteomes" id="UP001412067">
    <property type="component" value="Unassembled WGS sequence"/>
</dbReference>
<comment type="caution">
    <text evidence="1">The sequence shown here is derived from an EMBL/GenBank/DDBJ whole genome shotgun (WGS) entry which is preliminary data.</text>
</comment>
<proteinExistence type="predicted"/>
<accession>A0ABR2MGV1</accession>
<name>A0ABR2MGV1_9ASPA</name>
<sequence length="152" mass="18728">MVVCDFNICFTFISHERFVNDVCIFNFAISNFKNNFKYYLINVEYLIQRDYIKLYTDTRYYFPDFSSSNRLAEEPRETFNQCIILLRVITCIWCMKERWTILRDMLSYDFDIYIHCLDDRLFINLIIWRHSLRIYTIRYVDEMISLCESITQ</sequence>
<protein>
    <submittedName>
        <fullName evidence="1">Uncharacterized protein</fullName>
    </submittedName>
</protein>
<reference evidence="1 2" key="1">
    <citation type="journal article" date="2022" name="Nat. Plants">
        <title>Genomes of leafy and leafless Platanthera orchids illuminate the evolution of mycoheterotrophy.</title>
        <authorList>
            <person name="Li M.H."/>
            <person name="Liu K.W."/>
            <person name="Li Z."/>
            <person name="Lu H.C."/>
            <person name="Ye Q.L."/>
            <person name="Zhang D."/>
            <person name="Wang J.Y."/>
            <person name="Li Y.F."/>
            <person name="Zhong Z.M."/>
            <person name="Liu X."/>
            <person name="Yu X."/>
            <person name="Liu D.K."/>
            <person name="Tu X.D."/>
            <person name="Liu B."/>
            <person name="Hao Y."/>
            <person name="Liao X.Y."/>
            <person name="Jiang Y.T."/>
            <person name="Sun W.H."/>
            <person name="Chen J."/>
            <person name="Chen Y.Q."/>
            <person name="Ai Y."/>
            <person name="Zhai J.W."/>
            <person name="Wu S.S."/>
            <person name="Zhou Z."/>
            <person name="Hsiao Y.Y."/>
            <person name="Wu W.L."/>
            <person name="Chen Y.Y."/>
            <person name="Lin Y.F."/>
            <person name="Hsu J.L."/>
            <person name="Li C.Y."/>
            <person name="Wang Z.W."/>
            <person name="Zhao X."/>
            <person name="Zhong W.Y."/>
            <person name="Ma X.K."/>
            <person name="Ma L."/>
            <person name="Huang J."/>
            <person name="Chen G.Z."/>
            <person name="Huang M.Z."/>
            <person name="Huang L."/>
            <person name="Peng D.H."/>
            <person name="Luo Y.B."/>
            <person name="Zou S.Q."/>
            <person name="Chen S.P."/>
            <person name="Lan S."/>
            <person name="Tsai W.C."/>
            <person name="Van de Peer Y."/>
            <person name="Liu Z.J."/>
        </authorList>
    </citation>
    <scope>NUCLEOTIDE SEQUENCE [LARGE SCALE GENOMIC DNA]</scope>
    <source>
        <strain evidence="1">Lor288</strain>
    </source>
</reference>
<evidence type="ECO:0000313" key="2">
    <source>
        <dbReference type="Proteomes" id="UP001412067"/>
    </source>
</evidence>
<keyword evidence="2" id="KW-1185">Reference proteome</keyword>
<evidence type="ECO:0000313" key="1">
    <source>
        <dbReference type="EMBL" id="KAK8963355.1"/>
    </source>
</evidence>
<organism evidence="1 2">
    <name type="scientific">Platanthera guangdongensis</name>
    <dbReference type="NCBI Taxonomy" id="2320717"/>
    <lineage>
        <taxon>Eukaryota</taxon>
        <taxon>Viridiplantae</taxon>
        <taxon>Streptophyta</taxon>
        <taxon>Embryophyta</taxon>
        <taxon>Tracheophyta</taxon>
        <taxon>Spermatophyta</taxon>
        <taxon>Magnoliopsida</taxon>
        <taxon>Liliopsida</taxon>
        <taxon>Asparagales</taxon>
        <taxon>Orchidaceae</taxon>
        <taxon>Orchidoideae</taxon>
        <taxon>Orchideae</taxon>
        <taxon>Orchidinae</taxon>
        <taxon>Platanthera</taxon>
    </lineage>
</organism>
<gene>
    <name evidence="1" type="ORF">KSP40_PGU018113</name>
</gene>